<evidence type="ECO:0000313" key="2">
    <source>
        <dbReference type="Proteomes" id="UP001454036"/>
    </source>
</evidence>
<organism evidence="1 2">
    <name type="scientific">Lithospermum erythrorhizon</name>
    <name type="common">Purple gromwell</name>
    <name type="synonym">Lithospermum officinale var. erythrorhizon</name>
    <dbReference type="NCBI Taxonomy" id="34254"/>
    <lineage>
        <taxon>Eukaryota</taxon>
        <taxon>Viridiplantae</taxon>
        <taxon>Streptophyta</taxon>
        <taxon>Embryophyta</taxon>
        <taxon>Tracheophyta</taxon>
        <taxon>Spermatophyta</taxon>
        <taxon>Magnoliopsida</taxon>
        <taxon>eudicotyledons</taxon>
        <taxon>Gunneridae</taxon>
        <taxon>Pentapetalae</taxon>
        <taxon>asterids</taxon>
        <taxon>lamiids</taxon>
        <taxon>Boraginales</taxon>
        <taxon>Boraginaceae</taxon>
        <taxon>Boraginoideae</taxon>
        <taxon>Lithospermeae</taxon>
        <taxon>Lithospermum</taxon>
    </lineage>
</organism>
<dbReference type="AlphaFoldDB" id="A0AAV3QKV5"/>
<protein>
    <submittedName>
        <fullName evidence="1">Uncharacterized protein</fullName>
    </submittedName>
</protein>
<accession>A0AAV3QKV5</accession>
<dbReference type="EMBL" id="BAABME010052309">
    <property type="protein sequence ID" value="GAA0163355.1"/>
    <property type="molecule type" value="Genomic_DNA"/>
</dbReference>
<dbReference type="Proteomes" id="UP001454036">
    <property type="component" value="Unassembled WGS sequence"/>
</dbReference>
<proteinExistence type="predicted"/>
<sequence>MRRRDNVLPVLLNEEARQLAMNNPMHHNIEASAPFLRDKPMEFIPTWGNVRAISVLIPGSSNEDVPGELNRAFCRVRPRKTLLSAGSQRGRSDPKRLSYPSLVLVIGMRIKRLFA</sequence>
<evidence type="ECO:0000313" key="1">
    <source>
        <dbReference type="EMBL" id="GAA0163355.1"/>
    </source>
</evidence>
<reference evidence="1 2" key="1">
    <citation type="submission" date="2024-01" db="EMBL/GenBank/DDBJ databases">
        <title>The complete chloroplast genome sequence of Lithospermum erythrorhizon: insights into the phylogenetic relationship among Boraginaceae species and the maternal lineages of purple gromwells.</title>
        <authorList>
            <person name="Okada T."/>
            <person name="Watanabe K."/>
        </authorList>
    </citation>
    <scope>NUCLEOTIDE SEQUENCE [LARGE SCALE GENOMIC DNA]</scope>
</reference>
<gene>
    <name evidence="1" type="ORF">LIER_44145</name>
</gene>
<comment type="caution">
    <text evidence="1">The sequence shown here is derived from an EMBL/GenBank/DDBJ whole genome shotgun (WGS) entry which is preliminary data.</text>
</comment>
<name>A0AAV3QKV5_LITER</name>
<keyword evidence="2" id="KW-1185">Reference proteome</keyword>